<evidence type="ECO:0000313" key="3">
    <source>
        <dbReference type="EMBL" id="RFS81287.1"/>
    </source>
</evidence>
<keyword evidence="3" id="KW-0540">Nuclease</keyword>
<keyword evidence="4" id="KW-1185">Reference proteome</keyword>
<dbReference type="GO" id="GO:0004519">
    <property type="term" value="F:endonuclease activity"/>
    <property type="evidence" value="ECO:0007669"/>
    <property type="project" value="UniProtKB-KW"/>
</dbReference>
<dbReference type="Gene3D" id="3.60.10.10">
    <property type="entry name" value="Endonuclease/exonuclease/phosphatase"/>
    <property type="match status" value="1"/>
</dbReference>
<dbReference type="GO" id="GO:0004527">
    <property type="term" value="F:exonuclease activity"/>
    <property type="evidence" value="ECO:0007669"/>
    <property type="project" value="UniProtKB-KW"/>
</dbReference>
<dbReference type="InterPro" id="IPR036691">
    <property type="entry name" value="Endo/exonu/phosph_ase_sf"/>
</dbReference>
<dbReference type="Proteomes" id="UP000262882">
    <property type="component" value="Unassembled WGS sequence"/>
</dbReference>
<dbReference type="AlphaFoldDB" id="A0A372G7K2"/>
<dbReference type="EMBL" id="QVNQ01000014">
    <property type="protein sequence ID" value="RFS81287.1"/>
    <property type="molecule type" value="Genomic_DNA"/>
</dbReference>
<accession>A0A372G7K2</accession>
<dbReference type="PANTHER" id="PTHR14859:SF15">
    <property type="entry name" value="ENDONUCLEASE_EXONUCLEASE_PHOSPHATASE DOMAIN-CONTAINING PROTEIN"/>
    <property type="match status" value="1"/>
</dbReference>
<keyword evidence="3" id="KW-0269">Exonuclease</keyword>
<comment type="caution">
    <text evidence="3">The sequence shown here is derived from an EMBL/GenBank/DDBJ whole genome shotgun (WGS) entry which is preliminary data.</text>
</comment>
<dbReference type="InterPro" id="IPR005135">
    <property type="entry name" value="Endo/exonuclease/phosphatase"/>
</dbReference>
<dbReference type="GO" id="GO:0006506">
    <property type="term" value="P:GPI anchor biosynthetic process"/>
    <property type="evidence" value="ECO:0007669"/>
    <property type="project" value="TreeGrafter"/>
</dbReference>
<name>A0A372G7K2_9ACTN</name>
<evidence type="ECO:0000256" key="1">
    <source>
        <dbReference type="SAM" id="SignalP"/>
    </source>
</evidence>
<keyword evidence="3" id="KW-0255">Endonuclease</keyword>
<dbReference type="GO" id="GO:0016020">
    <property type="term" value="C:membrane"/>
    <property type="evidence" value="ECO:0007669"/>
    <property type="project" value="GOC"/>
</dbReference>
<dbReference type="InterPro" id="IPR051916">
    <property type="entry name" value="GPI-anchor_lipid_remodeler"/>
</dbReference>
<feature type="domain" description="Endonuclease/exonuclease/phosphatase" evidence="2">
    <location>
        <begin position="34"/>
        <end position="249"/>
    </location>
</feature>
<keyword evidence="3" id="KW-0378">Hydrolase</keyword>
<reference evidence="3 4" key="1">
    <citation type="submission" date="2018-08" db="EMBL/GenBank/DDBJ databases">
        <title>Actinomadura spongicola sp. nov., isolated from marine sponge Leucetta chagosensis.</title>
        <authorList>
            <person name="Li L."/>
            <person name="Lin H.W."/>
        </authorList>
    </citation>
    <scope>NUCLEOTIDE SEQUENCE [LARGE SCALE GENOMIC DNA]</scope>
    <source>
        <strain evidence="3 4">LHW52907</strain>
    </source>
</reference>
<protein>
    <submittedName>
        <fullName evidence="3">Endonuclease/exonuclease/phosphatase family protein</fullName>
    </submittedName>
</protein>
<keyword evidence="1" id="KW-0732">Signal</keyword>
<organism evidence="3 4">
    <name type="scientific">Actinomadura spongiicola</name>
    <dbReference type="NCBI Taxonomy" id="2303421"/>
    <lineage>
        <taxon>Bacteria</taxon>
        <taxon>Bacillati</taxon>
        <taxon>Actinomycetota</taxon>
        <taxon>Actinomycetes</taxon>
        <taxon>Streptosporangiales</taxon>
        <taxon>Thermomonosporaceae</taxon>
        <taxon>Actinomadura</taxon>
    </lineage>
</organism>
<feature type="signal peptide" evidence="1">
    <location>
        <begin position="1"/>
        <end position="20"/>
    </location>
</feature>
<sequence length="273" mass="30137">MGLAGLLATVGLATPSYATAAAENAFAPVPDRFMTWNTNGQGLGTSESVAEQIKSFRPQIAALQESCLNEVQEAVRQLNEAGLKYRYRSGLAALNAGCPGRLGTAIVYAEGTQIRAHNRKGYSEDEGWLEARGMQSFTTRVAGQSVRVFNTHLSAPGHERLRRLQVRELVNATRPHRRAMILGDLNTRPWVSNVMSPIWDAGFRDVDPFCGRVLDSRCNRTLPDTRDAKFDYILLRGGLNFSNCRLHTPTRDHRIVISELTLSQGPRPSCVVT</sequence>
<gene>
    <name evidence="3" type="ORF">D0T12_32090</name>
</gene>
<proteinExistence type="predicted"/>
<dbReference type="Pfam" id="PF03372">
    <property type="entry name" value="Exo_endo_phos"/>
    <property type="match status" value="1"/>
</dbReference>
<evidence type="ECO:0000259" key="2">
    <source>
        <dbReference type="Pfam" id="PF03372"/>
    </source>
</evidence>
<feature type="chain" id="PRO_5016687431" evidence="1">
    <location>
        <begin position="21"/>
        <end position="273"/>
    </location>
</feature>
<dbReference type="PANTHER" id="PTHR14859">
    <property type="entry name" value="CALCOFLUOR WHITE HYPERSENSITIVE PROTEIN PRECURSOR"/>
    <property type="match status" value="1"/>
</dbReference>
<dbReference type="SUPFAM" id="SSF56219">
    <property type="entry name" value="DNase I-like"/>
    <property type="match status" value="1"/>
</dbReference>
<evidence type="ECO:0000313" key="4">
    <source>
        <dbReference type="Proteomes" id="UP000262882"/>
    </source>
</evidence>